<evidence type="ECO:0000256" key="2">
    <source>
        <dbReference type="ARBA" id="ARBA00012438"/>
    </source>
</evidence>
<keyword evidence="8" id="KW-0902">Two-component regulatory system</keyword>
<keyword evidence="9" id="KW-0812">Transmembrane</keyword>
<keyword evidence="9" id="KW-1133">Transmembrane helix</keyword>
<evidence type="ECO:0000259" key="10">
    <source>
        <dbReference type="SMART" id="SM00387"/>
    </source>
</evidence>
<dbReference type="Proteomes" id="UP000221961">
    <property type="component" value="Chromosome"/>
</dbReference>
<dbReference type="Pfam" id="PF07730">
    <property type="entry name" value="HisKA_3"/>
    <property type="match status" value="1"/>
</dbReference>
<evidence type="ECO:0000256" key="8">
    <source>
        <dbReference type="ARBA" id="ARBA00023012"/>
    </source>
</evidence>
<dbReference type="InterPro" id="IPR050482">
    <property type="entry name" value="Sensor_HK_TwoCompSys"/>
</dbReference>
<dbReference type="Gene3D" id="3.30.565.10">
    <property type="entry name" value="Histidine kinase-like ATPase, C-terminal domain"/>
    <property type="match status" value="1"/>
</dbReference>
<dbReference type="GO" id="GO:0016020">
    <property type="term" value="C:membrane"/>
    <property type="evidence" value="ECO:0007669"/>
    <property type="project" value="InterPro"/>
</dbReference>
<keyword evidence="9" id="KW-0472">Membrane</keyword>
<keyword evidence="7" id="KW-0067">ATP-binding</keyword>
<sequence>MEWPTASRWRGLGDRQLSRYRCRCCNLKSRGVGVAPPHRHPPPGWSTERAPGRVLFMFDFAQARRDLVYLLPGIVTAFAGFAVLTCGLAFGLGTVVVWVGVPVLVGTLLAARGFAGIERARVRAVTGREMPTPDYPRGNGRGTRWFLAVLKGSQYWRDLVHGVVALPVSVVTWSVALIWTCGAAAGLLSPIYGWMLPRYPESQGLADFIGLHGVVYTILANTAVGLVFLFTGPSVLRGLTVLQVGLARILLSDETAALRARTEQLTASRSAAVQAEAQTLRRVERDIHDGPQQRLVRLTMDLESARRRMTDNPDAARELMDEALTQSREALGELRAVSRGIAPPVLVDRGLAAALAAAAARCPVPTTLDCDLPDGSRLPESVENAAYFVVSEALTNIAKHARAAGCTVAVTTEATTLWLRVSDDGIGGAHIGKGHGLAGLADRLAAVDGRLDVHSPAGGPTVLTAEIPLPGAR</sequence>
<dbReference type="Gene3D" id="1.20.5.1930">
    <property type="match status" value="1"/>
</dbReference>
<dbReference type="EC" id="2.7.13.3" evidence="2"/>
<protein>
    <recommendedName>
        <fullName evidence="2">histidine kinase</fullName>
        <ecNumber evidence="2">2.7.13.3</ecNumber>
    </recommendedName>
</protein>
<dbReference type="SMART" id="SM00387">
    <property type="entry name" value="HATPase_c"/>
    <property type="match status" value="1"/>
</dbReference>
<feature type="transmembrane region" description="Helical" evidence="9">
    <location>
        <begin position="67"/>
        <end position="90"/>
    </location>
</feature>
<dbReference type="GO" id="GO:0046983">
    <property type="term" value="F:protein dimerization activity"/>
    <property type="evidence" value="ECO:0007669"/>
    <property type="project" value="InterPro"/>
</dbReference>
<evidence type="ECO:0000256" key="6">
    <source>
        <dbReference type="ARBA" id="ARBA00022777"/>
    </source>
</evidence>
<reference evidence="11 12" key="1">
    <citation type="submission" date="2017-10" db="EMBL/GenBank/DDBJ databases">
        <title>Comparative genomics between pathogenic Norcardia.</title>
        <authorList>
            <person name="Zeng L."/>
        </authorList>
    </citation>
    <scope>NUCLEOTIDE SEQUENCE [LARGE SCALE GENOMIC DNA]</scope>
    <source>
        <strain evidence="11 12">NC_YFY_NT001</strain>
    </source>
</reference>
<evidence type="ECO:0000256" key="4">
    <source>
        <dbReference type="ARBA" id="ARBA00022679"/>
    </source>
</evidence>
<keyword evidence="5" id="KW-0547">Nucleotide-binding</keyword>
<keyword evidence="6 11" id="KW-0418">Kinase</keyword>
<feature type="transmembrane region" description="Helical" evidence="9">
    <location>
        <begin position="208"/>
        <end position="230"/>
    </location>
</feature>
<dbReference type="GO" id="GO:0000155">
    <property type="term" value="F:phosphorelay sensor kinase activity"/>
    <property type="evidence" value="ECO:0007669"/>
    <property type="project" value="InterPro"/>
</dbReference>
<evidence type="ECO:0000256" key="5">
    <source>
        <dbReference type="ARBA" id="ARBA00022741"/>
    </source>
</evidence>
<evidence type="ECO:0000313" key="11">
    <source>
        <dbReference type="EMBL" id="ATL68130.1"/>
    </source>
</evidence>
<evidence type="ECO:0000313" key="12">
    <source>
        <dbReference type="Proteomes" id="UP000221961"/>
    </source>
</evidence>
<keyword evidence="3" id="KW-0597">Phosphoprotein</keyword>
<organism evidence="11 12">
    <name type="scientific">Nocardia terpenica</name>
    <dbReference type="NCBI Taxonomy" id="455432"/>
    <lineage>
        <taxon>Bacteria</taxon>
        <taxon>Bacillati</taxon>
        <taxon>Actinomycetota</taxon>
        <taxon>Actinomycetes</taxon>
        <taxon>Mycobacteriales</taxon>
        <taxon>Nocardiaceae</taxon>
        <taxon>Nocardia</taxon>
    </lineage>
</organism>
<dbReference type="EMBL" id="CP023778">
    <property type="protein sequence ID" value="ATL68130.1"/>
    <property type="molecule type" value="Genomic_DNA"/>
</dbReference>
<keyword evidence="4" id="KW-0808">Transferase</keyword>
<dbReference type="CDD" id="cd16917">
    <property type="entry name" value="HATPase_UhpB-NarQ-NarX-like"/>
    <property type="match status" value="1"/>
</dbReference>
<dbReference type="SUPFAM" id="SSF55874">
    <property type="entry name" value="ATPase domain of HSP90 chaperone/DNA topoisomerase II/histidine kinase"/>
    <property type="match status" value="1"/>
</dbReference>
<dbReference type="PANTHER" id="PTHR24421:SF10">
    <property type="entry name" value="NITRATE_NITRITE SENSOR PROTEIN NARQ"/>
    <property type="match status" value="1"/>
</dbReference>
<evidence type="ECO:0000256" key="9">
    <source>
        <dbReference type="SAM" id="Phobius"/>
    </source>
</evidence>
<dbReference type="Pfam" id="PF13796">
    <property type="entry name" value="Sensor"/>
    <property type="match status" value="1"/>
</dbReference>
<name>A0A291RLG5_9NOCA</name>
<dbReference type="AlphaFoldDB" id="A0A291RLG5"/>
<feature type="transmembrane region" description="Helical" evidence="9">
    <location>
        <begin position="159"/>
        <end position="188"/>
    </location>
</feature>
<comment type="catalytic activity">
    <reaction evidence="1">
        <text>ATP + protein L-histidine = ADP + protein N-phospho-L-histidine.</text>
        <dbReference type="EC" id="2.7.13.3"/>
    </reaction>
</comment>
<evidence type="ECO:0000256" key="1">
    <source>
        <dbReference type="ARBA" id="ARBA00000085"/>
    </source>
</evidence>
<feature type="transmembrane region" description="Helical" evidence="9">
    <location>
        <begin position="96"/>
        <end position="115"/>
    </location>
</feature>
<dbReference type="PANTHER" id="PTHR24421">
    <property type="entry name" value="NITRATE/NITRITE SENSOR PROTEIN NARX-RELATED"/>
    <property type="match status" value="1"/>
</dbReference>
<proteinExistence type="predicted"/>
<dbReference type="KEGG" id="ntp:CRH09_20015"/>
<dbReference type="Pfam" id="PF02518">
    <property type="entry name" value="HATPase_c"/>
    <property type="match status" value="1"/>
</dbReference>
<dbReference type="InterPro" id="IPR036890">
    <property type="entry name" value="HATPase_C_sf"/>
</dbReference>
<evidence type="ECO:0000256" key="3">
    <source>
        <dbReference type="ARBA" id="ARBA00022553"/>
    </source>
</evidence>
<evidence type="ECO:0000256" key="7">
    <source>
        <dbReference type="ARBA" id="ARBA00022840"/>
    </source>
</evidence>
<accession>A0A291RLG5</accession>
<dbReference type="InterPro" id="IPR003594">
    <property type="entry name" value="HATPase_dom"/>
</dbReference>
<gene>
    <name evidence="11" type="ORF">CRH09_20015</name>
</gene>
<dbReference type="GO" id="GO:0005524">
    <property type="term" value="F:ATP binding"/>
    <property type="evidence" value="ECO:0007669"/>
    <property type="project" value="UniProtKB-KW"/>
</dbReference>
<dbReference type="InterPro" id="IPR025828">
    <property type="entry name" value="Put_sensor_dom"/>
</dbReference>
<feature type="domain" description="Histidine kinase/HSP90-like ATPase" evidence="10">
    <location>
        <begin position="381"/>
        <end position="471"/>
    </location>
</feature>
<dbReference type="InterPro" id="IPR011712">
    <property type="entry name" value="Sig_transdc_His_kin_sub3_dim/P"/>
</dbReference>